<dbReference type="Proteomes" id="UP000297703">
    <property type="component" value="Unassembled WGS sequence"/>
</dbReference>
<organism evidence="2 3">
    <name type="scientific">Platysternon megacephalum</name>
    <name type="common">big-headed turtle</name>
    <dbReference type="NCBI Taxonomy" id="55544"/>
    <lineage>
        <taxon>Eukaryota</taxon>
        <taxon>Metazoa</taxon>
        <taxon>Chordata</taxon>
        <taxon>Craniata</taxon>
        <taxon>Vertebrata</taxon>
        <taxon>Euteleostomi</taxon>
        <taxon>Archelosauria</taxon>
        <taxon>Testudinata</taxon>
        <taxon>Testudines</taxon>
        <taxon>Cryptodira</taxon>
        <taxon>Durocryptodira</taxon>
        <taxon>Testudinoidea</taxon>
        <taxon>Platysternidae</taxon>
        <taxon>Platysternon</taxon>
    </lineage>
</organism>
<name>A0A4D9DWW1_9SAUR</name>
<reference evidence="2 3" key="1">
    <citation type="submission" date="2019-04" db="EMBL/GenBank/DDBJ databases">
        <title>Draft genome of the big-headed turtle Platysternon megacephalum.</title>
        <authorList>
            <person name="Gong S."/>
        </authorList>
    </citation>
    <scope>NUCLEOTIDE SEQUENCE [LARGE SCALE GENOMIC DNA]</scope>
    <source>
        <strain evidence="2">DO16091913</strain>
        <tissue evidence="2">Muscle</tissue>
    </source>
</reference>
<comment type="caution">
    <text evidence="2">The sequence shown here is derived from an EMBL/GenBank/DDBJ whole genome shotgun (WGS) entry which is preliminary data.</text>
</comment>
<proteinExistence type="predicted"/>
<dbReference type="AlphaFoldDB" id="A0A4D9DWW1"/>
<feature type="region of interest" description="Disordered" evidence="1">
    <location>
        <begin position="82"/>
        <end position="104"/>
    </location>
</feature>
<evidence type="ECO:0000313" key="2">
    <source>
        <dbReference type="EMBL" id="TFK02471.1"/>
    </source>
</evidence>
<gene>
    <name evidence="2" type="ORF">DR999_PMT15238</name>
</gene>
<accession>A0A4D9DWW1</accession>
<reference evidence="2 3" key="2">
    <citation type="submission" date="2019-04" db="EMBL/GenBank/DDBJ databases">
        <title>The genome sequence of big-headed turtle.</title>
        <authorList>
            <person name="Gong S."/>
        </authorList>
    </citation>
    <scope>NUCLEOTIDE SEQUENCE [LARGE SCALE GENOMIC DNA]</scope>
    <source>
        <strain evidence="2">DO16091913</strain>
        <tissue evidence="2">Muscle</tissue>
    </source>
</reference>
<sequence>MGHSNSTEVLRHKNTLANPVPILEHLMGLAARKRVWGRAGRTEPVAPIEGLLYQENSQMGPYGPFVLGNFREEVSRQPCSVAGASLSPAHSPAERPYNKHHPWSRNTSIKPCQKMFFKYPRPGLPNPRSRDGKCLLLLSSCPNIPPMPSL</sequence>
<evidence type="ECO:0000313" key="3">
    <source>
        <dbReference type="Proteomes" id="UP000297703"/>
    </source>
</evidence>
<dbReference type="EMBL" id="QXTE01000188">
    <property type="protein sequence ID" value="TFK02471.1"/>
    <property type="molecule type" value="Genomic_DNA"/>
</dbReference>
<keyword evidence="3" id="KW-1185">Reference proteome</keyword>
<protein>
    <submittedName>
        <fullName evidence="2">Coiled-coil domain-containing protein 82</fullName>
    </submittedName>
</protein>
<evidence type="ECO:0000256" key="1">
    <source>
        <dbReference type="SAM" id="MobiDB-lite"/>
    </source>
</evidence>